<dbReference type="Proteomes" id="UP001189429">
    <property type="component" value="Unassembled WGS sequence"/>
</dbReference>
<evidence type="ECO:0000256" key="1">
    <source>
        <dbReference type="ARBA" id="ARBA00022723"/>
    </source>
</evidence>
<dbReference type="SUPFAM" id="SSF57903">
    <property type="entry name" value="FYVE/PHD zinc finger"/>
    <property type="match status" value="1"/>
</dbReference>
<dbReference type="InterPro" id="IPR051130">
    <property type="entry name" value="Mito_struct-func_regulator"/>
</dbReference>
<dbReference type="InterPro" id="IPR013083">
    <property type="entry name" value="Znf_RING/FYVE/PHD"/>
</dbReference>
<keyword evidence="6" id="KW-1185">Reference proteome</keyword>
<dbReference type="EMBL" id="CAUYUJ010015218">
    <property type="protein sequence ID" value="CAK0851235.1"/>
    <property type="molecule type" value="Genomic_DNA"/>
</dbReference>
<dbReference type="SUPFAM" id="SSF56112">
    <property type="entry name" value="Protein kinase-like (PK-like)"/>
    <property type="match status" value="1"/>
</dbReference>
<proteinExistence type="predicted"/>
<keyword evidence="2" id="KW-0863">Zinc-finger</keyword>
<evidence type="ECO:0000313" key="6">
    <source>
        <dbReference type="Proteomes" id="UP001189429"/>
    </source>
</evidence>
<evidence type="ECO:0000256" key="2">
    <source>
        <dbReference type="ARBA" id="ARBA00022771"/>
    </source>
</evidence>
<evidence type="ECO:0000256" key="3">
    <source>
        <dbReference type="ARBA" id="ARBA00022833"/>
    </source>
</evidence>
<reference evidence="5" key="1">
    <citation type="submission" date="2023-10" db="EMBL/GenBank/DDBJ databases">
        <authorList>
            <person name="Chen Y."/>
            <person name="Shah S."/>
            <person name="Dougan E. K."/>
            <person name="Thang M."/>
            <person name="Chan C."/>
        </authorList>
    </citation>
    <scope>NUCLEOTIDE SEQUENCE [LARGE SCALE GENOMIC DNA]</scope>
</reference>
<sequence>MPRAMIREPSSWTTPSWTPHFLDSLDFVAMDSAAVVGLVNAMLPEVGPLPQAARGVGLQIGPEAFALEEGLARLVPVGAARSAQVACTVVFKSAAECHAMIRGELSPAAAAARGAVAVRGDVAVLLGLRPFLKSAAGRLAAAGGGPAWLPDAAAAACMACGAAFGMLRRRHHCRGRPGGGACCAAGSPPPGQRQCGACWVAVPGAPAGPSPQAVAEGGEGAALAERVGQLERRLEEVEVASARKDADAYRASCALMLTTVSLLVLSALAARCGPPAATAVALAWALSCHWAWLPWRGGKALWITLLVLWKQRQSKREAAHLCGEDAEKLLRWRYRMMAHLAACGMRELGGVWPKVGQYLSTMGDRMPDEVISELSKLRDAMPVAPFDEAAKTIREDLGRDALDIFQAFDELPIASASIAQVHRAVLKDGRPVAVKVQHRHAASRIPKDLFCMRVIAHVVWILTWGDVDAMPIVNEWLGAVIEELDFCKEASSTIKARTTLMAASVKVVIPEVYSMFCSRRVMVMEFVEGVQVCAGDSELTPEEKVSVMDDLVQAYAVGMFVTGHFNADPHAGNLLVTRRGPGAEPRCVLLDWGLAKQLADDQRIALCELMVGTGMKDTCGIVQAFAGLGFKWSATAGDPEPQFLMALLRHISLIENRSRSLEIHKKLEGALEKSQETGDQLNRAIDGYTGDFFFVMRVATLIKGLCAILDIRAQFLDFTDAWEERLRGTIDGAIAEGSAVGVQVAVVAADGRGVDLSAAAASVWPKCPARAGLTVRQAHAAVAAPWWPPVCHAAACAALLSAAGAGTLQGAVRALLAAGGAVTPPCPAAASPVRISKPVLSVEGAEVEAGHDALLASVGSEALRSLHLADPCIANHPALRASAGMPCGLAAPAAALAASLARACRAGLVAPALLRAQGELGCLRKGPRGEVAVVLLTCASEELAGSLADAALRAP</sequence>
<comment type="caution">
    <text evidence="5">The sequence shown here is derived from an EMBL/GenBank/DDBJ whole genome shotgun (WGS) entry which is preliminary data.</text>
</comment>
<evidence type="ECO:0000313" key="5">
    <source>
        <dbReference type="EMBL" id="CAK0851235.1"/>
    </source>
</evidence>
<dbReference type="Pfam" id="PF03109">
    <property type="entry name" value="ABC1"/>
    <property type="match status" value="1"/>
</dbReference>
<dbReference type="Gene3D" id="3.30.40.10">
    <property type="entry name" value="Zinc/RING finger domain, C3HC4 (zinc finger)"/>
    <property type="match status" value="1"/>
</dbReference>
<dbReference type="PANTHER" id="PTHR43173:SF3">
    <property type="entry name" value="ABC1 FAMILY PROTEIN"/>
    <property type="match status" value="1"/>
</dbReference>
<keyword evidence="3" id="KW-0862">Zinc</keyword>
<dbReference type="InterPro" id="IPR004147">
    <property type="entry name" value="ABC1_dom"/>
</dbReference>
<feature type="domain" description="FYVE zinc finger" evidence="4">
    <location>
        <begin position="143"/>
        <end position="204"/>
    </location>
</feature>
<dbReference type="InterPro" id="IPR011011">
    <property type="entry name" value="Znf_FYVE_PHD"/>
</dbReference>
<gene>
    <name evidence="5" type="ORF">PCOR1329_LOCUS43422</name>
</gene>
<dbReference type="PANTHER" id="PTHR43173">
    <property type="entry name" value="ABC1 FAMILY PROTEIN"/>
    <property type="match status" value="1"/>
</dbReference>
<protein>
    <recommendedName>
        <fullName evidence="4">FYVE zinc finger domain-containing protein</fullName>
    </recommendedName>
</protein>
<keyword evidence="1" id="KW-0479">Metal-binding</keyword>
<dbReference type="InterPro" id="IPR000306">
    <property type="entry name" value="Znf_FYVE"/>
</dbReference>
<dbReference type="SMART" id="SM00064">
    <property type="entry name" value="FYVE"/>
    <property type="match status" value="1"/>
</dbReference>
<accession>A0ABN9TY22</accession>
<dbReference type="CDD" id="cd05121">
    <property type="entry name" value="ABC1_ADCK3-like"/>
    <property type="match status" value="1"/>
</dbReference>
<name>A0ABN9TY22_9DINO</name>
<dbReference type="Pfam" id="PF01363">
    <property type="entry name" value="FYVE"/>
    <property type="match status" value="1"/>
</dbReference>
<dbReference type="InterPro" id="IPR011009">
    <property type="entry name" value="Kinase-like_dom_sf"/>
</dbReference>
<evidence type="ECO:0000259" key="4">
    <source>
        <dbReference type="SMART" id="SM00064"/>
    </source>
</evidence>
<organism evidence="5 6">
    <name type="scientific">Prorocentrum cordatum</name>
    <dbReference type="NCBI Taxonomy" id="2364126"/>
    <lineage>
        <taxon>Eukaryota</taxon>
        <taxon>Sar</taxon>
        <taxon>Alveolata</taxon>
        <taxon>Dinophyceae</taxon>
        <taxon>Prorocentrales</taxon>
        <taxon>Prorocentraceae</taxon>
        <taxon>Prorocentrum</taxon>
    </lineage>
</organism>